<dbReference type="InterPro" id="IPR038763">
    <property type="entry name" value="DHH_sf"/>
</dbReference>
<organism evidence="2 3">
    <name type="scientific">Halorubrum laminariae</name>
    <dbReference type="NCBI Taxonomy" id="1433523"/>
    <lineage>
        <taxon>Archaea</taxon>
        <taxon>Methanobacteriati</taxon>
        <taxon>Methanobacteriota</taxon>
        <taxon>Stenosarchaea group</taxon>
        <taxon>Halobacteria</taxon>
        <taxon>Halobacteriales</taxon>
        <taxon>Haloferacaceae</taxon>
        <taxon>Halorubrum</taxon>
    </lineage>
</organism>
<feature type="region of interest" description="Disordered" evidence="1">
    <location>
        <begin position="427"/>
        <end position="448"/>
    </location>
</feature>
<dbReference type="Proteomes" id="UP001597185">
    <property type="component" value="Unassembled WGS sequence"/>
</dbReference>
<dbReference type="EMBL" id="JBHUDB010000001">
    <property type="protein sequence ID" value="MFD1569734.1"/>
    <property type="molecule type" value="Genomic_DNA"/>
</dbReference>
<keyword evidence="3" id="KW-1185">Reference proteome</keyword>
<name>A0ABD6BYQ3_9EURY</name>
<dbReference type="SUPFAM" id="SSF64182">
    <property type="entry name" value="DHH phosphoesterases"/>
    <property type="match status" value="1"/>
</dbReference>
<proteinExistence type="predicted"/>
<evidence type="ECO:0000313" key="2">
    <source>
        <dbReference type="EMBL" id="MFD1569734.1"/>
    </source>
</evidence>
<protein>
    <submittedName>
        <fullName evidence="2">DHH family phosphoesterase</fullName>
    </submittedName>
</protein>
<dbReference type="AlphaFoldDB" id="A0ABD6BYQ3"/>
<sequence>MDDDLIDEGDSPRSRYTRLPGKGFFYPDSLDEERAERRAKEAIEGSEAVVIADGDADGLACAAMIREAYDATLDVADFEAAIEARLEDGDDAEGAVDEEADDAAAGDVEAASGETDDAGDGADDGRDDEDDPTADAHAESSVGLVAAGPYSIDTSLERVLAYADDGIDLYVCDLCPDDYEWIAEPLEALAAETVDSIRWFDHHQWDPETAESVRDLGVDLVVGESDEECTADVALRSLDHEFDDRWSELAAVTRDHDLWIKEDPRSDDLADYSYWAGSEEYATVVGAYGADLPETVRAFVDERRVEKEARIDAAVDRAVTHEVGDWTVAVTYGRCSQNEVAETLREEGADAAVIVKPAGSASIRGSEDFRHAHEVAGKVNGGGHPQAAGCKPDIYDDMLDYAQHWTTEGQACKRVILAAFEAVAEEVAESADVADESDGADETDGDAE</sequence>
<feature type="compositionally biased region" description="Acidic residues" evidence="1">
    <location>
        <begin position="88"/>
        <end position="104"/>
    </location>
</feature>
<dbReference type="InterPro" id="IPR052968">
    <property type="entry name" value="Nucleotide_metab_enz"/>
</dbReference>
<dbReference type="Gene3D" id="3.10.310.30">
    <property type="match status" value="1"/>
</dbReference>
<gene>
    <name evidence="2" type="ORF">ACFR9T_03885</name>
</gene>
<feature type="region of interest" description="Disordered" evidence="1">
    <location>
        <begin position="88"/>
        <end position="142"/>
    </location>
</feature>
<evidence type="ECO:0000313" key="3">
    <source>
        <dbReference type="Proteomes" id="UP001597185"/>
    </source>
</evidence>
<dbReference type="PANTHER" id="PTHR42146:SF1">
    <property type="entry name" value="OLIGORIBONUCLEASE NRNB"/>
    <property type="match status" value="1"/>
</dbReference>
<evidence type="ECO:0000256" key="1">
    <source>
        <dbReference type="SAM" id="MobiDB-lite"/>
    </source>
</evidence>
<feature type="region of interest" description="Disordered" evidence="1">
    <location>
        <begin position="1"/>
        <end position="22"/>
    </location>
</feature>
<dbReference type="RefSeq" id="WP_256417553.1">
    <property type="nucleotide sequence ID" value="NZ_JANHDL010000002.1"/>
</dbReference>
<feature type="compositionally biased region" description="Acidic residues" evidence="1">
    <location>
        <begin position="114"/>
        <end position="133"/>
    </location>
</feature>
<comment type="caution">
    <text evidence="2">The sequence shown here is derived from an EMBL/GenBank/DDBJ whole genome shotgun (WGS) entry which is preliminary data.</text>
</comment>
<accession>A0ABD6BYQ3</accession>
<reference evidence="2 3" key="1">
    <citation type="journal article" date="2019" name="Int. J. Syst. Evol. Microbiol.">
        <title>The Global Catalogue of Microorganisms (GCM) 10K type strain sequencing project: providing services to taxonomists for standard genome sequencing and annotation.</title>
        <authorList>
            <consortium name="The Broad Institute Genomics Platform"/>
            <consortium name="The Broad Institute Genome Sequencing Center for Infectious Disease"/>
            <person name="Wu L."/>
            <person name="Ma J."/>
        </authorList>
    </citation>
    <scope>NUCLEOTIDE SEQUENCE [LARGE SCALE GENOMIC DNA]</scope>
    <source>
        <strain evidence="2 3">CGMCC 1.12689</strain>
    </source>
</reference>
<dbReference type="PANTHER" id="PTHR42146">
    <property type="entry name" value="3',5'-CYCLIC-NUCLEOTIDE PHOSPHODIESTERASE"/>
    <property type="match status" value="1"/>
</dbReference>